<dbReference type="AlphaFoldDB" id="A0A1S3PHE4"/>
<evidence type="ECO:0000256" key="7">
    <source>
        <dbReference type="SAM" id="Coils"/>
    </source>
</evidence>
<dbReference type="InterPro" id="IPR038844">
    <property type="entry name" value="CFAP157"/>
</dbReference>
<organism evidence="9 10">
    <name type="scientific">Salmo salar</name>
    <name type="common">Atlantic salmon</name>
    <dbReference type="NCBI Taxonomy" id="8030"/>
    <lineage>
        <taxon>Eukaryota</taxon>
        <taxon>Metazoa</taxon>
        <taxon>Chordata</taxon>
        <taxon>Craniata</taxon>
        <taxon>Vertebrata</taxon>
        <taxon>Euteleostomi</taxon>
        <taxon>Actinopterygii</taxon>
        <taxon>Neopterygii</taxon>
        <taxon>Teleostei</taxon>
        <taxon>Protacanthopterygii</taxon>
        <taxon>Salmoniformes</taxon>
        <taxon>Salmonidae</taxon>
        <taxon>Salmoninae</taxon>
        <taxon>Salmo</taxon>
    </lineage>
</organism>
<dbReference type="PANTHER" id="PTHR31954:SF1">
    <property type="entry name" value="CILIA- AND FLAGELLA-ASSOCIATED PROTEIN 157"/>
    <property type="match status" value="1"/>
</dbReference>
<dbReference type="GO" id="GO:0036064">
    <property type="term" value="C:ciliary basal body"/>
    <property type="evidence" value="ECO:0007669"/>
    <property type="project" value="TreeGrafter"/>
</dbReference>
<feature type="coiled-coil region" evidence="7">
    <location>
        <begin position="236"/>
        <end position="354"/>
    </location>
</feature>
<evidence type="ECO:0000313" key="10">
    <source>
        <dbReference type="RefSeq" id="XP_014027042.2"/>
    </source>
</evidence>
<dbReference type="RefSeq" id="XP_014027042.2">
    <property type="nucleotide sequence ID" value="XM_014171567.2"/>
</dbReference>
<evidence type="ECO:0000256" key="8">
    <source>
        <dbReference type="SAM" id="MobiDB-lite"/>
    </source>
</evidence>
<keyword evidence="5" id="KW-0969">Cilium</keyword>
<keyword evidence="4 7" id="KW-0175">Coiled coil</keyword>
<feature type="coiled-coil region" evidence="7">
    <location>
        <begin position="36"/>
        <end position="176"/>
    </location>
</feature>
<dbReference type="Proteomes" id="UP001652741">
    <property type="component" value="Chromosome ssa24"/>
</dbReference>
<sequence>MPKKNGKKSGDKSTIKEIIGFGDKTCFDDALSEGGKDFYRSQIRNLEEQLEKYQHKCDELEVQQKDFSSQYFTIEKEKKDIVLYLKRSLAQKEDELTDLLERLVGLQQAKDAEKDSFELQLSQLRQEFQENKDKLTSENMVLAGKLAALEEFRVQKEELMAHLEGLEEQLGKQRQEHHTVIYSLERKAVLDNDRLKKEMQQHVAAVAAEFRRVSDRKMPETTMRAIHENVSVTAQLSQLSDKSKQLLEENEDLRDREKHIRREMEVLEPLFNKMTRKSLSNQKVIHQLTEKCKQMQAELEEYARAQEEHQQQQKYHVVLLAEMHALRQVQASLLEETERNCAEANRLGRELEEERDMRGQLETILQAAAFALKQALMEVPIEEDSEVKTLVRRNQMMQKLLAVLDSAALLGKGPAMKDFIPEGDSLHELKTGPGPGRSSGLLGPLVKDTTQLSHFKTGDLGLVPRRTHNYNNLLSKMGPLSKSTRLQLHSLTTPEEDQPIQTLWSRDPGSSAQGPSQREPAFQPGAAPLNPSSDRQDWDWDLNPF</sequence>
<feature type="region of interest" description="Disordered" evidence="8">
    <location>
        <begin position="490"/>
        <end position="545"/>
    </location>
</feature>
<protein>
    <recommendedName>
        <fullName evidence="3">Cilia- and flagella-associated protein 157</fullName>
    </recommendedName>
</protein>
<evidence type="ECO:0000256" key="1">
    <source>
        <dbReference type="ARBA" id="ARBA00004138"/>
    </source>
</evidence>
<comment type="similarity">
    <text evidence="2">Belongs to the CFAP157 family.</text>
</comment>
<dbReference type="GeneID" id="106585408"/>
<comment type="subcellular location">
    <subcellularLocation>
        <location evidence="1">Cell projection</location>
        <location evidence="1">Cilium</location>
    </subcellularLocation>
</comment>
<evidence type="ECO:0000256" key="4">
    <source>
        <dbReference type="ARBA" id="ARBA00023054"/>
    </source>
</evidence>
<evidence type="ECO:0000313" key="9">
    <source>
        <dbReference type="Proteomes" id="UP001652741"/>
    </source>
</evidence>
<dbReference type="KEGG" id="sasa:106585408"/>
<evidence type="ECO:0000256" key="3">
    <source>
        <dbReference type="ARBA" id="ARBA00014087"/>
    </source>
</evidence>
<proteinExistence type="inferred from homology"/>
<keyword evidence="9" id="KW-1185">Reference proteome</keyword>
<dbReference type="PANTHER" id="PTHR31954">
    <property type="entry name" value="CILIA- AND FLAGELLA-ASSOCIATED PROTEIN 157"/>
    <property type="match status" value="1"/>
</dbReference>
<feature type="compositionally biased region" description="Polar residues" evidence="8">
    <location>
        <begin position="490"/>
        <end position="516"/>
    </location>
</feature>
<evidence type="ECO:0000256" key="5">
    <source>
        <dbReference type="ARBA" id="ARBA00023069"/>
    </source>
</evidence>
<dbReference type="GO" id="GO:0008017">
    <property type="term" value="F:microtubule binding"/>
    <property type="evidence" value="ECO:0007669"/>
    <property type="project" value="TreeGrafter"/>
</dbReference>
<feature type="region of interest" description="Disordered" evidence="8">
    <location>
        <begin position="422"/>
        <end position="444"/>
    </location>
</feature>
<reference evidence="10" key="1">
    <citation type="submission" date="2025-08" db="UniProtKB">
        <authorList>
            <consortium name="RefSeq"/>
        </authorList>
    </citation>
    <scope>IDENTIFICATION</scope>
</reference>
<evidence type="ECO:0000256" key="2">
    <source>
        <dbReference type="ARBA" id="ARBA00010841"/>
    </source>
</evidence>
<name>A0A1S3PHE4_SALSA</name>
<keyword evidence="10" id="KW-0282">Flagellum</keyword>
<evidence type="ECO:0000256" key="6">
    <source>
        <dbReference type="ARBA" id="ARBA00023273"/>
    </source>
</evidence>
<keyword evidence="6" id="KW-0966">Cell projection</keyword>
<gene>
    <name evidence="10" type="primary">cfap157</name>
</gene>
<accession>A0A1S3PHE4</accession>
<dbReference type="GO" id="GO:0007288">
    <property type="term" value="P:sperm axoneme assembly"/>
    <property type="evidence" value="ECO:0007669"/>
    <property type="project" value="TreeGrafter"/>
</dbReference>